<dbReference type="InterPro" id="IPR020827">
    <property type="entry name" value="Asparaginase/glutaminase_AS1"/>
</dbReference>
<feature type="binding site" evidence="5">
    <location>
        <position position="61"/>
    </location>
    <ligand>
        <name>substrate</name>
    </ligand>
</feature>
<comment type="similarity">
    <text evidence="1">Belongs to the asparaginase 1 family.</text>
</comment>
<dbReference type="SUPFAM" id="SSF53774">
    <property type="entry name" value="Glutaminase/Asparaginase"/>
    <property type="match status" value="1"/>
</dbReference>
<evidence type="ECO:0000256" key="2">
    <source>
        <dbReference type="ARBA" id="ARBA00012920"/>
    </source>
</evidence>
<dbReference type="InterPro" id="IPR037152">
    <property type="entry name" value="L-asparaginase_N_sf"/>
</dbReference>
<feature type="domain" description="L-asparaginase N-terminal" evidence="8">
    <location>
        <begin position="8"/>
        <end position="198"/>
    </location>
</feature>
<dbReference type="EMBL" id="JGDS01000033">
    <property type="protein sequence ID" value="EXZ75080.1"/>
    <property type="molecule type" value="Genomic_DNA"/>
</dbReference>
<dbReference type="Pfam" id="PF00710">
    <property type="entry name" value="Asparaginase"/>
    <property type="match status" value="1"/>
</dbReference>
<feature type="binding site" evidence="5">
    <location>
        <begin position="92"/>
        <end position="93"/>
    </location>
    <ligand>
        <name>substrate</name>
    </ligand>
</feature>
<dbReference type="PROSITE" id="PS51732">
    <property type="entry name" value="ASN_GLN_ASE_3"/>
    <property type="match status" value="1"/>
</dbReference>
<dbReference type="SMART" id="SM00870">
    <property type="entry name" value="Asparaginase"/>
    <property type="match status" value="1"/>
</dbReference>
<protein>
    <recommendedName>
        <fullName evidence="2">asparaginase</fullName>
        <ecNumber evidence="2">3.5.1.1</ecNumber>
    </recommendedName>
</protein>
<dbReference type="SFLD" id="SFLDS00057">
    <property type="entry name" value="Glutaminase/Asparaginase"/>
    <property type="match status" value="1"/>
</dbReference>
<dbReference type="FunFam" id="3.40.50.1170:FF:000004">
    <property type="entry name" value="L-asparaginase, type I"/>
    <property type="match status" value="1"/>
</dbReference>
<feature type="active site" description="O-isoaspartyl threonine intermediate" evidence="4">
    <location>
        <position position="16"/>
    </location>
</feature>
<dbReference type="InterPro" id="IPR006033">
    <property type="entry name" value="AsnA_fam"/>
</dbReference>
<dbReference type="InterPro" id="IPR041725">
    <property type="entry name" value="L-asparaginase_I"/>
</dbReference>
<dbReference type="EC" id="3.5.1.1" evidence="2"/>
<dbReference type="Pfam" id="PF17763">
    <property type="entry name" value="Asparaginase_C"/>
    <property type="match status" value="1"/>
</dbReference>
<dbReference type="NCBIfam" id="TIGR00519">
    <property type="entry name" value="asnASE_I"/>
    <property type="match status" value="1"/>
</dbReference>
<dbReference type="Proteomes" id="UP000020938">
    <property type="component" value="Unassembled WGS sequence"/>
</dbReference>
<dbReference type="Gene3D" id="3.40.50.1170">
    <property type="entry name" value="L-asparaginase, N-terminal domain"/>
    <property type="match status" value="1"/>
</dbReference>
<evidence type="ECO:0000256" key="4">
    <source>
        <dbReference type="PIRSR" id="PIRSR001220-1"/>
    </source>
</evidence>
<comment type="caution">
    <text evidence="10">The sequence shown here is derived from an EMBL/GenBank/DDBJ whole genome shotgun (WGS) entry which is preliminary data.</text>
</comment>
<keyword evidence="3 10" id="KW-0378">Hydrolase</keyword>
<evidence type="ECO:0000313" key="11">
    <source>
        <dbReference type="Proteomes" id="UP000020938"/>
    </source>
</evidence>
<dbReference type="PANTHER" id="PTHR11707:SF28">
    <property type="entry name" value="60 KDA LYSOPHOSPHOLIPASE"/>
    <property type="match status" value="1"/>
</dbReference>
<dbReference type="Gene3D" id="3.40.50.40">
    <property type="match status" value="1"/>
</dbReference>
<feature type="active site" evidence="7">
    <location>
        <position position="92"/>
    </location>
</feature>
<dbReference type="AlphaFoldDB" id="A0A016AUK4"/>
<evidence type="ECO:0000256" key="7">
    <source>
        <dbReference type="PROSITE-ProRule" id="PRU10100"/>
    </source>
</evidence>
<dbReference type="PROSITE" id="PS00144">
    <property type="entry name" value="ASN_GLN_ASE_1"/>
    <property type="match status" value="1"/>
</dbReference>
<dbReference type="PIRSF" id="PIRSF500176">
    <property type="entry name" value="L_ASNase"/>
    <property type="match status" value="1"/>
</dbReference>
<evidence type="ECO:0000256" key="1">
    <source>
        <dbReference type="ARBA" id="ARBA00010518"/>
    </source>
</evidence>
<organism evidence="10 11">
    <name type="scientific">Bacteroides fragilis str. 3976T8</name>
    <dbReference type="NCBI Taxonomy" id="1339314"/>
    <lineage>
        <taxon>Bacteria</taxon>
        <taxon>Pseudomonadati</taxon>
        <taxon>Bacteroidota</taxon>
        <taxon>Bacteroidia</taxon>
        <taxon>Bacteroidales</taxon>
        <taxon>Bacteroidaceae</taxon>
        <taxon>Bacteroides</taxon>
    </lineage>
</organism>
<dbReference type="PIRSF" id="PIRSF001220">
    <property type="entry name" value="L-ASNase_gatD"/>
    <property type="match status" value="1"/>
</dbReference>
<dbReference type="InterPro" id="IPR027475">
    <property type="entry name" value="Asparaginase/glutaminase_AS2"/>
</dbReference>
<dbReference type="PRINTS" id="PR00139">
    <property type="entry name" value="ASNGLNASE"/>
</dbReference>
<dbReference type="InterPro" id="IPR006034">
    <property type="entry name" value="Asparaginase/glutaminase-like"/>
</dbReference>
<dbReference type="InterPro" id="IPR040919">
    <property type="entry name" value="Asparaginase_C"/>
</dbReference>
<dbReference type="PANTHER" id="PTHR11707">
    <property type="entry name" value="L-ASPARAGINASE"/>
    <property type="match status" value="1"/>
</dbReference>
<feature type="active site" evidence="6">
    <location>
        <position position="16"/>
    </location>
</feature>
<evidence type="ECO:0000259" key="9">
    <source>
        <dbReference type="Pfam" id="PF17763"/>
    </source>
</evidence>
<dbReference type="GO" id="GO:0009066">
    <property type="term" value="P:aspartate family amino acid metabolic process"/>
    <property type="evidence" value="ECO:0007669"/>
    <property type="project" value="UniProtKB-ARBA"/>
</dbReference>
<dbReference type="PATRIC" id="fig|1339314.3.peg.846"/>
<proteinExistence type="inferred from homology"/>
<reference evidence="10 11" key="1">
    <citation type="submission" date="2014-02" db="EMBL/GenBank/DDBJ databases">
        <authorList>
            <person name="Sears C."/>
            <person name="Carroll K."/>
            <person name="Sack B.R."/>
            <person name="Qadri F."/>
            <person name="Myers L.L."/>
            <person name="Chung G.-T."/>
            <person name="Escheverria P."/>
            <person name="Fraser C.M."/>
            <person name="Sadzewicz L."/>
            <person name="Shefchek K.A."/>
            <person name="Tallon L."/>
            <person name="Das S.P."/>
            <person name="Daugherty S."/>
            <person name="Mongodin E.F."/>
        </authorList>
    </citation>
    <scope>NUCLEOTIDE SEQUENCE [LARGE SCALE GENOMIC DNA]</scope>
    <source>
        <strain evidence="10 11">3976T8</strain>
    </source>
</reference>
<dbReference type="RefSeq" id="WP_032589154.1">
    <property type="nucleotide sequence ID" value="NZ_JGDS01000033.1"/>
</dbReference>
<evidence type="ECO:0000256" key="3">
    <source>
        <dbReference type="ARBA" id="ARBA00022801"/>
    </source>
</evidence>
<dbReference type="GO" id="GO:0004067">
    <property type="term" value="F:asparaginase activity"/>
    <property type="evidence" value="ECO:0007669"/>
    <property type="project" value="UniProtKB-UniRule"/>
</dbReference>
<dbReference type="CDD" id="cd08963">
    <property type="entry name" value="L-asparaginase_I"/>
    <property type="match status" value="1"/>
</dbReference>
<sequence>MNPSDTSILLIYTGGTIGMIENPETGALENFNFEQLQKHVPELQKFTFPIDSYQFDPPMDSSDMEPEAWRKLVHVISEHYHQYTGFVILHGTDTMAFTASALSFMLEGLDKPVILTGSQLPIGVLRTDGKENLMTSIEIASARDRSGNPMVPEVCIFFENRLMRGNRTTKMSAENFNAFRSFNYPVLAEAGIHIKYNNVQIHIEGEKRELHPHYLLDTNIAILKLFPGIQENVVAATLAIEGLKAVVLETYGSGNASRKEWFLRRLRDASERGVVIVNVTQCSAGSVEMERYETGYHLLKAGIVSGHDSTTESAVTKLMFLLGHGYSPDEVRRRMNESMAGEISIDLSK</sequence>
<accession>A0A016AUK4</accession>
<dbReference type="InterPro" id="IPR036152">
    <property type="entry name" value="Asp/glu_Ase-like_sf"/>
</dbReference>
<evidence type="ECO:0000259" key="8">
    <source>
        <dbReference type="Pfam" id="PF00710"/>
    </source>
</evidence>
<dbReference type="FunFam" id="3.40.50.40:FF:000001">
    <property type="entry name" value="L-asparaginase 1"/>
    <property type="match status" value="1"/>
</dbReference>
<gene>
    <name evidence="10" type="ORF">M123_0601</name>
</gene>
<evidence type="ECO:0000313" key="10">
    <source>
        <dbReference type="EMBL" id="EXZ75080.1"/>
    </source>
</evidence>
<evidence type="ECO:0000256" key="5">
    <source>
        <dbReference type="PIRSR" id="PIRSR001220-2"/>
    </source>
</evidence>
<dbReference type="InterPro" id="IPR027473">
    <property type="entry name" value="L-asparaginase_C"/>
</dbReference>
<feature type="domain" description="Asparaginase/glutaminase C-terminal" evidence="9">
    <location>
        <begin position="219"/>
        <end position="335"/>
    </location>
</feature>
<dbReference type="PROSITE" id="PS00917">
    <property type="entry name" value="ASN_GLN_ASE_2"/>
    <property type="match status" value="1"/>
</dbReference>
<dbReference type="InterPro" id="IPR027474">
    <property type="entry name" value="L-asparaginase_N"/>
</dbReference>
<name>A0A016AUK4_BACFG</name>
<evidence type="ECO:0000256" key="6">
    <source>
        <dbReference type="PROSITE-ProRule" id="PRU10099"/>
    </source>
</evidence>